<name>B9TLB0_RICCO</name>
<accession>B9TLB0</accession>
<dbReference type="Proteomes" id="UP000008311">
    <property type="component" value="Unassembled WGS sequence"/>
</dbReference>
<reference evidence="2" key="1">
    <citation type="journal article" date="2010" name="Nat. Biotechnol.">
        <title>Draft genome sequence of the oilseed species Ricinus communis.</title>
        <authorList>
            <person name="Chan A.P."/>
            <person name="Crabtree J."/>
            <person name="Zhao Q."/>
            <person name="Lorenzi H."/>
            <person name="Orvis J."/>
            <person name="Puiu D."/>
            <person name="Melake-Berhan A."/>
            <person name="Jones K.M."/>
            <person name="Redman J."/>
            <person name="Chen G."/>
            <person name="Cahoon E.B."/>
            <person name="Gedil M."/>
            <person name="Stanke M."/>
            <person name="Haas B.J."/>
            <person name="Wortman J.R."/>
            <person name="Fraser-Liggett C.M."/>
            <person name="Ravel J."/>
            <person name="Rabinowicz P.D."/>
        </authorList>
    </citation>
    <scope>NUCLEOTIDE SEQUENCE [LARGE SCALE GENOMIC DNA]</scope>
    <source>
        <strain evidence="2">cv. Hale</strain>
    </source>
</reference>
<evidence type="ECO:0000313" key="2">
    <source>
        <dbReference type="Proteomes" id="UP000008311"/>
    </source>
</evidence>
<dbReference type="InParanoid" id="B9TLB0"/>
<dbReference type="EMBL" id="EQ986499">
    <property type="protein sequence ID" value="EEF23354.1"/>
    <property type="molecule type" value="Genomic_DNA"/>
</dbReference>
<organism evidence="1 2">
    <name type="scientific">Ricinus communis</name>
    <name type="common">Castor bean</name>
    <dbReference type="NCBI Taxonomy" id="3988"/>
    <lineage>
        <taxon>Eukaryota</taxon>
        <taxon>Viridiplantae</taxon>
        <taxon>Streptophyta</taxon>
        <taxon>Embryophyta</taxon>
        <taxon>Tracheophyta</taxon>
        <taxon>Spermatophyta</taxon>
        <taxon>Magnoliopsida</taxon>
        <taxon>eudicotyledons</taxon>
        <taxon>Gunneridae</taxon>
        <taxon>Pentapetalae</taxon>
        <taxon>rosids</taxon>
        <taxon>fabids</taxon>
        <taxon>Malpighiales</taxon>
        <taxon>Euphorbiaceae</taxon>
        <taxon>Acalyphoideae</taxon>
        <taxon>Acalypheae</taxon>
        <taxon>Ricinus</taxon>
    </lineage>
</organism>
<keyword evidence="2" id="KW-1185">Reference proteome</keyword>
<feature type="non-terminal residue" evidence="1">
    <location>
        <position position="1"/>
    </location>
</feature>
<evidence type="ECO:0000313" key="1">
    <source>
        <dbReference type="EMBL" id="EEF23354.1"/>
    </source>
</evidence>
<sequence length="283" mass="29832">RIALCITRHHLAATADPLVAAILAADAVLDLVVIGPGLEMLADGLLHVSQVIGMDALVGVGQVAGQLPVLVTEDGFPAARVIHLAGDRITVPDPGAAALDGQRHAFVGLVGGVARGEHMARHQRALDGQHGHGHGRADRLPIGLVFLEAAVGVGGRDHQDAGKLPGKGTQRQHLGQAYAMAARQLIETLPDIGGVGCLGRQVLDLRYQRRRHVRRRACLHAAGLVIVEEDGEPAFGIGLGKTDRDAIEQLVQRCAAGDIGQRELMIGQRLLMEGAVGTVWRSF</sequence>
<gene>
    <name evidence="1" type="ORF">RCOM_1983560</name>
</gene>
<proteinExistence type="predicted"/>
<protein>
    <submittedName>
        <fullName evidence="1">Uncharacterized protein</fullName>
    </submittedName>
</protein>
<dbReference type="AlphaFoldDB" id="B9TLB0"/>